<organism evidence="4 5">
    <name type="scientific">Punica granatum</name>
    <name type="common">Pomegranate</name>
    <dbReference type="NCBI Taxonomy" id="22663"/>
    <lineage>
        <taxon>Eukaryota</taxon>
        <taxon>Viridiplantae</taxon>
        <taxon>Streptophyta</taxon>
        <taxon>Embryophyta</taxon>
        <taxon>Tracheophyta</taxon>
        <taxon>Spermatophyta</taxon>
        <taxon>Magnoliopsida</taxon>
        <taxon>eudicotyledons</taxon>
        <taxon>Gunneridae</taxon>
        <taxon>Pentapetalae</taxon>
        <taxon>rosids</taxon>
        <taxon>malvids</taxon>
        <taxon>Myrtales</taxon>
        <taxon>Lythraceae</taxon>
        <taxon>Punica</taxon>
    </lineage>
</organism>
<dbReference type="AlphaFoldDB" id="A0A218WMJ7"/>
<feature type="region of interest" description="Disordered" evidence="2">
    <location>
        <begin position="29"/>
        <end position="67"/>
    </location>
</feature>
<evidence type="ECO:0000256" key="2">
    <source>
        <dbReference type="SAM" id="MobiDB-lite"/>
    </source>
</evidence>
<dbReference type="Proteomes" id="UP000197138">
    <property type="component" value="Unassembled WGS sequence"/>
</dbReference>
<gene>
    <name evidence="4" type="ORF">CDL15_Pgr001346</name>
</gene>
<accession>A0A218WMJ7</accession>
<evidence type="ECO:0000256" key="1">
    <source>
        <dbReference type="RuleBase" id="RU369095"/>
    </source>
</evidence>
<dbReference type="GO" id="GO:0005737">
    <property type="term" value="C:cytoplasm"/>
    <property type="evidence" value="ECO:0007669"/>
    <property type="project" value="TreeGrafter"/>
</dbReference>
<dbReference type="InterPro" id="IPR045168">
    <property type="entry name" value="YTH_prot"/>
</dbReference>
<dbReference type="PANTHER" id="PTHR12357">
    <property type="entry name" value="YTH YT521-B HOMOLOGY DOMAIN-CONTAINING"/>
    <property type="match status" value="1"/>
</dbReference>
<dbReference type="InterPro" id="IPR007275">
    <property type="entry name" value="YTH_domain"/>
</dbReference>
<proteinExistence type="inferred from homology"/>
<dbReference type="GO" id="GO:0003729">
    <property type="term" value="F:mRNA binding"/>
    <property type="evidence" value="ECO:0007669"/>
    <property type="project" value="UniProtKB-UniRule"/>
</dbReference>
<comment type="function">
    <text evidence="1">Specifically recognizes and binds N6-methyladenosine (m6A)-containing RNAs, and regulates mRNA stability. M6A is a modification present at internal sites of mRNAs and some non-coding RNAs and plays a role in mRNA stability and processing.</text>
</comment>
<name>A0A218WMJ7_PUNGR</name>
<dbReference type="GO" id="GO:1990247">
    <property type="term" value="F:N6-methyladenosine-containing RNA reader activity"/>
    <property type="evidence" value="ECO:0007669"/>
    <property type="project" value="UniProtKB-UniRule"/>
</dbReference>
<comment type="similarity">
    <text evidence="1">Belongs to the YTHDF family.</text>
</comment>
<protein>
    <recommendedName>
        <fullName evidence="1">YTH domain-containing family protein</fullName>
    </recommendedName>
</protein>
<dbReference type="EMBL" id="MTKT01003953">
    <property type="protein sequence ID" value="OWM73232.1"/>
    <property type="molecule type" value="Genomic_DNA"/>
</dbReference>
<dbReference type="PROSITE" id="PS50882">
    <property type="entry name" value="YTH"/>
    <property type="match status" value="1"/>
</dbReference>
<dbReference type="Pfam" id="PF04146">
    <property type="entry name" value="YTH"/>
    <property type="match status" value="1"/>
</dbReference>
<evidence type="ECO:0000259" key="3">
    <source>
        <dbReference type="PROSITE" id="PS50882"/>
    </source>
</evidence>
<dbReference type="CDD" id="cd21134">
    <property type="entry name" value="YTH"/>
    <property type="match status" value="1"/>
</dbReference>
<dbReference type="Gene3D" id="3.10.590.10">
    <property type="entry name" value="ph1033 like domains"/>
    <property type="match status" value="1"/>
</dbReference>
<reference evidence="5" key="1">
    <citation type="journal article" date="2017" name="Plant J.">
        <title>The pomegranate (Punica granatum L.) genome and the genomics of punicalagin biosynthesis.</title>
        <authorList>
            <person name="Qin G."/>
            <person name="Xu C."/>
            <person name="Ming R."/>
            <person name="Tang H."/>
            <person name="Guyot R."/>
            <person name="Kramer E.M."/>
            <person name="Hu Y."/>
            <person name="Yi X."/>
            <person name="Qi Y."/>
            <person name="Xu X."/>
            <person name="Gao Z."/>
            <person name="Pan H."/>
            <person name="Jian J."/>
            <person name="Tian Y."/>
            <person name="Yue Z."/>
            <person name="Xu Y."/>
        </authorList>
    </citation>
    <scope>NUCLEOTIDE SEQUENCE [LARGE SCALE GENOMIC DNA]</scope>
    <source>
        <strain evidence="5">cv. Dabenzi</strain>
    </source>
</reference>
<comment type="caution">
    <text evidence="4">The sequence shown here is derived from an EMBL/GenBank/DDBJ whole genome shotgun (WGS) entry which is preliminary data.</text>
</comment>
<evidence type="ECO:0000313" key="5">
    <source>
        <dbReference type="Proteomes" id="UP000197138"/>
    </source>
</evidence>
<feature type="domain" description="YTH" evidence="3">
    <location>
        <begin position="346"/>
        <end position="483"/>
    </location>
</feature>
<dbReference type="PANTHER" id="PTHR12357:SF82">
    <property type="entry name" value="YTH DOMAIN-CONTAINING FAMILY PROTEIN"/>
    <property type="match status" value="1"/>
</dbReference>
<evidence type="ECO:0000313" key="4">
    <source>
        <dbReference type="EMBL" id="OWM73232.1"/>
    </source>
</evidence>
<sequence length="526" mass="58703">MEDWNGRNWRELGKVAEAADLLQKLAIDPGTKTIPSPSNKVAPLPNSADVAAKPNQKSEASPHIDASGYIPNVHPSTAYSYAFDVYGHGNDWNSHSLYFTDEAAESSRGGSPVYHQGYSYVPYGTVGPEVHHYLYPGPYYAHQDSGNGPYGPAQVGNPQCKGNTGPLRSNSEYMASNSNAYYRNGGMYSPLSGVDASAFSDTRFNRETGLGFTSLLTPANSLHPFPNVMSSNKISTSGGLCNIPGLLNQNYPNTALYGQYRNPLSSGAGPFGYDQMSLSYKPAEAISKYRARYVSENTDGLNELNRGPRVKIQNIPLSENNEEIFPSISDKEEYNREDFPQEYNDAKFFVIKSYSEDDVHKSIKYGMWASTGTGNKKLDAAYREAKEKPNGCPVFLFFSVNTSGQFVGVAEMVGPVDFNRTVEYWQQDKWQGCFPVKWHIIKDVQNSSLRHIKLGNNENKPVTNSRDTQEVEFEQGMEILKIFKDDEGTSSILDDFKFYEDREKKMLEKKAKQDKSQKQGKSLWTL</sequence>
<dbReference type="GO" id="GO:0061157">
    <property type="term" value="P:mRNA destabilization"/>
    <property type="evidence" value="ECO:0007669"/>
    <property type="project" value="TreeGrafter"/>
</dbReference>
<keyword evidence="1" id="KW-0694">RNA-binding</keyword>